<proteinExistence type="inferred from homology"/>
<keyword evidence="5" id="KW-0235">DNA replication</keyword>
<dbReference type="OrthoDB" id="331625at2"/>
<sequence>MAVKKSKMKRKSGNGKTASKAAAKKSPAKLPAFKEPVSKSGMIKTITDVTCVNKKDVVAVMDCLTQVIEKHVKSGGPGVFVLPGLMKISVVKKPARPARKGVNPFTGEEIMIKAKPAYKTVKIRPLKKLKEMVA</sequence>
<dbReference type="SUPFAM" id="SSF47729">
    <property type="entry name" value="IHF-like DNA-binding proteins"/>
    <property type="match status" value="1"/>
</dbReference>
<feature type="compositionally biased region" description="Basic residues" evidence="12">
    <location>
        <begin position="1"/>
        <end position="13"/>
    </location>
</feature>
<dbReference type="CDD" id="cd13834">
    <property type="entry name" value="HU_like"/>
    <property type="match status" value="1"/>
</dbReference>
<dbReference type="EMBL" id="QQAX01000008">
    <property type="protein sequence ID" value="RDI44752.1"/>
    <property type="molecule type" value="Genomic_DNA"/>
</dbReference>
<dbReference type="SMART" id="SM00411">
    <property type="entry name" value="BHL"/>
    <property type="match status" value="1"/>
</dbReference>
<evidence type="ECO:0000256" key="6">
    <source>
        <dbReference type="ARBA" id="ARBA00022921"/>
    </source>
</evidence>
<dbReference type="GO" id="GO:0005829">
    <property type="term" value="C:cytosol"/>
    <property type="evidence" value="ECO:0007669"/>
    <property type="project" value="TreeGrafter"/>
</dbReference>
<evidence type="ECO:0000256" key="8">
    <source>
        <dbReference type="ARBA" id="ARBA00033120"/>
    </source>
</evidence>
<comment type="subcellular location">
    <subcellularLocation>
        <location evidence="1">Virion</location>
    </subcellularLocation>
</comment>
<keyword evidence="6" id="KW-0426">Late protein</keyword>
<dbReference type="InterPro" id="IPR000119">
    <property type="entry name" value="Hist_DNA-bd"/>
</dbReference>
<evidence type="ECO:0000256" key="2">
    <source>
        <dbReference type="ARBA" id="ARBA00010529"/>
    </source>
</evidence>
<organism evidence="13 14">
    <name type="scientific">Aquicella lusitana</name>
    <dbReference type="NCBI Taxonomy" id="254246"/>
    <lineage>
        <taxon>Bacteria</taxon>
        <taxon>Pseudomonadati</taxon>
        <taxon>Pseudomonadota</taxon>
        <taxon>Gammaproteobacteria</taxon>
        <taxon>Legionellales</taxon>
        <taxon>Coxiellaceae</taxon>
        <taxon>Aquicella</taxon>
    </lineage>
</organism>
<evidence type="ECO:0000256" key="11">
    <source>
        <dbReference type="RuleBase" id="RU003939"/>
    </source>
</evidence>
<protein>
    <recommendedName>
        <fullName evidence="4">Viral histone-like protein</fullName>
    </recommendedName>
    <alternativeName>
        <fullName evidence="9">DNA-binding protein pA104R</fullName>
    </alternativeName>
    <alternativeName>
        <fullName evidence="8">pA104R</fullName>
    </alternativeName>
</protein>
<evidence type="ECO:0000256" key="5">
    <source>
        <dbReference type="ARBA" id="ARBA00022705"/>
    </source>
</evidence>
<evidence type="ECO:0000256" key="1">
    <source>
        <dbReference type="ARBA" id="ARBA00004328"/>
    </source>
</evidence>
<comment type="similarity">
    <text evidence="2 11">Belongs to the bacterial histone-like protein family.</text>
</comment>
<dbReference type="Gene3D" id="4.10.520.10">
    <property type="entry name" value="IHF-like DNA-binding proteins"/>
    <property type="match status" value="1"/>
</dbReference>
<comment type="caution">
    <text evidence="13">The sequence shown here is derived from an EMBL/GenBank/DDBJ whole genome shotgun (WGS) entry which is preliminary data.</text>
</comment>
<dbReference type="GO" id="GO:0006260">
    <property type="term" value="P:DNA replication"/>
    <property type="evidence" value="ECO:0007669"/>
    <property type="project" value="UniProtKB-KW"/>
</dbReference>
<evidence type="ECO:0000256" key="10">
    <source>
        <dbReference type="ARBA" id="ARBA00046140"/>
    </source>
</evidence>
<evidence type="ECO:0000256" key="7">
    <source>
        <dbReference type="ARBA" id="ARBA00023125"/>
    </source>
</evidence>
<dbReference type="InterPro" id="IPR010992">
    <property type="entry name" value="IHF-like_DNA-bd_dom_sf"/>
</dbReference>
<evidence type="ECO:0000256" key="9">
    <source>
        <dbReference type="ARBA" id="ARBA00033227"/>
    </source>
</evidence>
<dbReference type="Pfam" id="PF00216">
    <property type="entry name" value="Bac_DNA_binding"/>
    <property type="match status" value="1"/>
</dbReference>
<gene>
    <name evidence="13" type="ORF">C8D86_1082</name>
</gene>
<evidence type="ECO:0000313" key="14">
    <source>
        <dbReference type="Proteomes" id="UP000254720"/>
    </source>
</evidence>
<reference evidence="13 14" key="1">
    <citation type="submission" date="2018-07" db="EMBL/GenBank/DDBJ databases">
        <title>Genomic Encyclopedia of Type Strains, Phase IV (KMG-IV): sequencing the most valuable type-strain genomes for metagenomic binning, comparative biology and taxonomic classification.</title>
        <authorList>
            <person name="Goeker M."/>
        </authorList>
    </citation>
    <scope>NUCLEOTIDE SEQUENCE [LARGE SCALE GENOMIC DNA]</scope>
    <source>
        <strain evidence="13 14">DSM 16500</strain>
    </source>
</reference>
<comment type="function">
    <text evidence="10">DNA-binding protein that plays a critical role in nucleoid compaction, genome replication and DNA replication and transcription. Binds to both ssDNA and dsDNA with a binding site covering about 15 nucleotides. Displays DNA-supercoiling activity only when associated with the viral DNA topoisomerase 2.</text>
</comment>
<comment type="subunit">
    <text evidence="3">Homodimer.</text>
</comment>
<dbReference type="GO" id="GO:0003677">
    <property type="term" value="F:DNA binding"/>
    <property type="evidence" value="ECO:0007669"/>
    <property type="project" value="UniProtKB-KW"/>
</dbReference>
<dbReference type="AlphaFoldDB" id="A0A370GLW9"/>
<name>A0A370GLW9_9COXI</name>
<feature type="region of interest" description="Disordered" evidence="12">
    <location>
        <begin position="1"/>
        <end position="32"/>
    </location>
</feature>
<evidence type="ECO:0000256" key="3">
    <source>
        <dbReference type="ARBA" id="ARBA00011738"/>
    </source>
</evidence>
<dbReference type="PANTHER" id="PTHR33175:SF13">
    <property type="entry name" value="HISTONE-LIKE PROTEIN"/>
    <property type="match status" value="1"/>
</dbReference>
<evidence type="ECO:0000313" key="13">
    <source>
        <dbReference type="EMBL" id="RDI44752.1"/>
    </source>
</evidence>
<keyword evidence="7 13" id="KW-0238">DNA-binding</keyword>
<accession>A0A370GLW9</accession>
<evidence type="ECO:0000256" key="4">
    <source>
        <dbReference type="ARBA" id="ARBA00016145"/>
    </source>
</evidence>
<dbReference type="PANTHER" id="PTHR33175">
    <property type="entry name" value="DNA-BINDING PROTEIN HU"/>
    <property type="match status" value="1"/>
</dbReference>
<dbReference type="Proteomes" id="UP000254720">
    <property type="component" value="Unassembled WGS sequence"/>
</dbReference>
<dbReference type="GO" id="GO:0030527">
    <property type="term" value="F:structural constituent of chromatin"/>
    <property type="evidence" value="ECO:0007669"/>
    <property type="project" value="InterPro"/>
</dbReference>
<keyword evidence="14" id="KW-1185">Reference proteome</keyword>
<evidence type="ECO:0000256" key="12">
    <source>
        <dbReference type="SAM" id="MobiDB-lite"/>
    </source>
</evidence>